<keyword evidence="6" id="KW-1185">Reference proteome</keyword>
<dbReference type="InterPro" id="IPR001173">
    <property type="entry name" value="Glyco_trans_2-like"/>
</dbReference>
<evidence type="ECO:0000313" key="6">
    <source>
        <dbReference type="Proteomes" id="UP001055117"/>
    </source>
</evidence>
<evidence type="ECO:0000259" key="4">
    <source>
        <dbReference type="Pfam" id="PF00535"/>
    </source>
</evidence>
<protein>
    <recommendedName>
        <fullName evidence="4">Glycosyltransferase 2-like domain-containing protein</fullName>
    </recommendedName>
</protein>
<sequence>MTPDTPADTPILSVIIPTYGRAETLRLTLAAFDRQETEAAFEIVVCDDGSLDGTGAVISRAVATARRPVVHLRQENAGANAARNRSIEAARGTRLLVVNDDTIPGPNLVAAHLAAHARRGGRETAILGRMTIDPALPFSPFAALHHDASYDALAGKVELGWDAFLTCNVSVDAGFLREAGGFDQQLTWHEDIELGERLARRGMRLFYEPQALAYHHHFLDEAAYLAIAEREGAALVLWYRKRPDLALDLARLGLVGPEPFGRARRHALADLVMPEVALPGWRAAARSLTRLSPAAGRTVWRRLFQRRKRLAIARAFAEAA</sequence>
<dbReference type="CDD" id="cd00761">
    <property type="entry name" value="Glyco_tranf_GTA_type"/>
    <property type="match status" value="1"/>
</dbReference>
<name>A0ABQ4QL94_9HYPH</name>
<feature type="domain" description="Glycosyltransferase 2-like" evidence="4">
    <location>
        <begin position="13"/>
        <end position="134"/>
    </location>
</feature>
<dbReference type="InterPro" id="IPR029044">
    <property type="entry name" value="Nucleotide-diphossugar_trans"/>
</dbReference>
<evidence type="ECO:0000313" key="5">
    <source>
        <dbReference type="EMBL" id="GJD45968.1"/>
    </source>
</evidence>
<reference evidence="5 6" key="1">
    <citation type="journal article" date="2021" name="Front. Microbiol.">
        <title>Comprehensive Comparative Genomics and Phenotyping of Methylobacterium Species.</title>
        <authorList>
            <person name="Alessa O."/>
            <person name="Ogura Y."/>
            <person name="Fujitani Y."/>
            <person name="Takami H."/>
            <person name="Hayashi T."/>
            <person name="Sahin N."/>
            <person name="Tani A."/>
        </authorList>
    </citation>
    <scope>NUCLEOTIDE SEQUENCE [LARGE SCALE GENOMIC DNA]</scope>
    <source>
        <strain evidence="5 6">DSM 23679</strain>
    </source>
</reference>
<dbReference type="PANTHER" id="PTHR43179">
    <property type="entry name" value="RHAMNOSYLTRANSFERASE WBBL"/>
    <property type="match status" value="1"/>
</dbReference>
<keyword evidence="2" id="KW-0328">Glycosyltransferase</keyword>
<dbReference type="PANTHER" id="PTHR43179:SF12">
    <property type="entry name" value="GALACTOFURANOSYLTRANSFERASE GLFT2"/>
    <property type="match status" value="1"/>
</dbReference>
<organism evidence="5 6">
    <name type="scientific">Methylobacterium cerastii</name>
    <dbReference type="NCBI Taxonomy" id="932741"/>
    <lineage>
        <taxon>Bacteria</taxon>
        <taxon>Pseudomonadati</taxon>
        <taxon>Pseudomonadota</taxon>
        <taxon>Alphaproteobacteria</taxon>
        <taxon>Hyphomicrobiales</taxon>
        <taxon>Methylobacteriaceae</taxon>
        <taxon>Methylobacterium</taxon>
    </lineage>
</organism>
<keyword evidence="3" id="KW-0808">Transferase</keyword>
<dbReference type="Proteomes" id="UP001055117">
    <property type="component" value="Unassembled WGS sequence"/>
</dbReference>
<comment type="caution">
    <text evidence="5">The sequence shown here is derived from an EMBL/GenBank/DDBJ whole genome shotgun (WGS) entry which is preliminary data.</text>
</comment>
<evidence type="ECO:0000256" key="1">
    <source>
        <dbReference type="ARBA" id="ARBA00006739"/>
    </source>
</evidence>
<gene>
    <name evidence="5" type="ORF">AFCDBAGC_3847</name>
</gene>
<dbReference type="SUPFAM" id="SSF53448">
    <property type="entry name" value="Nucleotide-diphospho-sugar transferases"/>
    <property type="match status" value="1"/>
</dbReference>
<dbReference type="EMBL" id="BPQG01000061">
    <property type="protein sequence ID" value="GJD45968.1"/>
    <property type="molecule type" value="Genomic_DNA"/>
</dbReference>
<dbReference type="Gene3D" id="3.90.550.10">
    <property type="entry name" value="Spore Coat Polysaccharide Biosynthesis Protein SpsA, Chain A"/>
    <property type="match status" value="1"/>
</dbReference>
<evidence type="ECO:0000256" key="3">
    <source>
        <dbReference type="ARBA" id="ARBA00022679"/>
    </source>
</evidence>
<evidence type="ECO:0000256" key="2">
    <source>
        <dbReference type="ARBA" id="ARBA00022676"/>
    </source>
</evidence>
<dbReference type="Pfam" id="PF00535">
    <property type="entry name" value="Glycos_transf_2"/>
    <property type="match status" value="1"/>
</dbReference>
<accession>A0ABQ4QL94</accession>
<comment type="similarity">
    <text evidence="1">Belongs to the glycosyltransferase 2 family.</text>
</comment>
<proteinExistence type="inferred from homology"/>
<dbReference type="RefSeq" id="WP_147763607.1">
    <property type="nucleotide sequence ID" value="NZ_BPQG01000061.1"/>
</dbReference>